<gene>
    <name evidence="2" type="ORF">NPIL_434741</name>
</gene>
<feature type="compositionally biased region" description="Polar residues" evidence="1">
    <location>
        <begin position="1"/>
        <end position="18"/>
    </location>
</feature>
<evidence type="ECO:0000313" key="3">
    <source>
        <dbReference type="Proteomes" id="UP000887013"/>
    </source>
</evidence>
<evidence type="ECO:0000313" key="2">
    <source>
        <dbReference type="EMBL" id="GFS35737.1"/>
    </source>
</evidence>
<protein>
    <submittedName>
        <fullName evidence="2">Uncharacterized protein</fullName>
    </submittedName>
</protein>
<organism evidence="2 3">
    <name type="scientific">Nephila pilipes</name>
    <name type="common">Giant wood spider</name>
    <name type="synonym">Nephila maculata</name>
    <dbReference type="NCBI Taxonomy" id="299642"/>
    <lineage>
        <taxon>Eukaryota</taxon>
        <taxon>Metazoa</taxon>
        <taxon>Ecdysozoa</taxon>
        <taxon>Arthropoda</taxon>
        <taxon>Chelicerata</taxon>
        <taxon>Arachnida</taxon>
        <taxon>Araneae</taxon>
        <taxon>Araneomorphae</taxon>
        <taxon>Entelegynae</taxon>
        <taxon>Araneoidea</taxon>
        <taxon>Nephilidae</taxon>
        <taxon>Nephila</taxon>
    </lineage>
</organism>
<dbReference type="AlphaFoldDB" id="A0A8X6MAR8"/>
<evidence type="ECO:0000256" key="1">
    <source>
        <dbReference type="SAM" id="MobiDB-lite"/>
    </source>
</evidence>
<sequence length="139" mass="15614">MLDITLSNVSSPLPSQQGAPEDAGGDRNRYVSWPDGQSIARKKRATHPCVSGYFAHRFKHPHPCCWKDRRYPQLIHHMYTGDVPTSSRHRVEGVQPGEDSFNFALFIFSFFPFASLSFRGWHAGGAGVHHLPVSDFCCV</sequence>
<accession>A0A8X6MAR8</accession>
<comment type="caution">
    <text evidence="2">The sequence shown here is derived from an EMBL/GenBank/DDBJ whole genome shotgun (WGS) entry which is preliminary data.</text>
</comment>
<proteinExistence type="predicted"/>
<dbReference type="EMBL" id="BMAW01042729">
    <property type="protein sequence ID" value="GFS35737.1"/>
    <property type="molecule type" value="Genomic_DNA"/>
</dbReference>
<feature type="region of interest" description="Disordered" evidence="1">
    <location>
        <begin position="1"/>
        <end position="29"/>
    </location>
</feature>
<dbReference type="Proteomes" id="UP000887013">
    <property type="component" value="Unassembled WGS sequence"/>
</dbReference>
<reference evidence="2" key="1">
    <citation type="submission" date="2020-08" db="EMBL/GenBank/DDBJ databases">
        <title>Multicomponent nature underlies the extraordinary mechanical properties of spider dragline silk.</title>
        <authorList>
            <person name="Kono N."/>
            <person name="Nakamura H."/>
            <person name="Mori M."/>
            <person name="Yoshida Y."/>
            <person name="Ohtoshi R."/>
            <person name="Malay A.D."/>
            <person name="Moran D.A.P."/>
            <person name="Tomita M."/>
            <person name="Numata K."/>
            <person name="Arakawa K."/>
        </authorList>
    </citation>
    <scope>NUCLEOTIDE SEQUENCE</scope>
</reference>
<keyword evidence="3" id="KW-1185">Reference proteome</keyword>
<name>A0A8X6MAR8_NEPPI</name>